<dbReference type="Pfam" id="PF10282">
    <property type="entry name" value="Lactonase"/>
    <property type="match status" value="1"/>
</dbReference>
<dbReference type="InterPro" id="IPR015943">
    <property type="entry name" value="WD40/YVTN_repeat-like_dom_sf"/>
</dbReference>
<evidence type="ECO:0000256" key="2">
    <source>
        <dbReference type="ARBA" id="ARBA00022526"/>
    </source>
</evidence>
<keyword evidence="2" id="KW-0313">Glucose metabolism</keyword>
<dbReference type="OrthoDB" id="9790815at2"/>
<dbReference type="PANTHER" id="PTHR30344:SF1">
    <property type="entry name" value="6-PHOSPHOGLUCONOLACTONASE"/>
    <property type="match status" value="1"/>
</dbReference>
<reference evidence="5" key="1">
    <citation type="submission" date="2017-06" db="EMBL/GenBank/DDBJ databases">
        <title>Capnocytophaga spp. assemblies.</title>
        <authorList>
            <person name="Gulvik C.A."/>
        </authorList>
    </citation>
    <scope>NUCLEOTIDE SEQUENCE [LARGE SCALE GENOMIC DNA]</scope>
    <source>
        <strain evidence="5">H2177</strain>
    </source>
</reference>
<keyword evidence="2" id="KW-0119">Carbohydrate metabolism</keyword>
<evidence type="ECO:0000313" key="4">
    <source>
        <dbReference type="EMBL" id="ATA89968.1"/>
    </source>
</evidence>
<comment type="similarity">
    <text evidence="1">Belongs to the cycloisomerase 2 family.</text>
</comment>
<feature type="chain" id="PRO_5012354651" evidence="3">
    <location>
        <begin position="19"/>
        <end position="354"/>
    </location>
</feature>
<evidence type="ECO:0000256" key="1">
    <source>
        <dbReference type="ARBA" id="ARBA00005564"/>
    </source>
</evidence>
<dbReference type="GO" id="GO:0005829">
    <property type="term" value="C:cytosol"/>
    <property type="evidence" value="ECO:0007669"/>
    <property type="project" value="TreeGrafter"/>
</dbReference>
<name>A0A250G0W1_9FLAO</name>
<dbReference type="EMBL" id="CP022387">
    <property type="protein sequence ID" value="ATA89968.1"/>
    <property type="molecule type" value="Genomic_DNA"/>
</dbReference>
<dbReference type="InterPro" id="IPR019405">
    <property type="entry name" value="Lactonase_7-beta_prop"/>
</dbReference>
<dbReference type="RefSeq" id="WP_095896526.1">
    <property type="nucleotide sequence ID" value="NZ_CP022387.1"/>
</dbReference>
<sequence length="354" mass="39865">MKKIFSIITLLFTVISLAQNGKNIQFLVGTYTDSDSEGIYLYNFDKESFKFEKITSVFVKNPSYLTLSPDEKFLFSVSENDQNDSEVFSFSLDKKNGKIELISNQNTFGGAPCYVMYDSDNKNVITSNYTGGNISVFPVTENGSLKKISQNIPFEKHSHLHSAQLSPDKKRILAADLGTDEIYSFQMKKGKLHRVLNEGIKLPKGTGPRHFAFSSDGKFLYVLGELSRKIFVFSCKNNKYAEIQSIETDDFHDGKGAADIHINPNGKFLYASNRLVNDGIAIFSIQKSGKLEKIGYEPTKKHPRNFAITSEGKYMFVASRDENSVQVFEIQKNGLLELKTELSIPKPVCIQFLK</sequence>
<dbReference type="SUPFAM" id="SSF51004">
    <property type="entry name" value="C-terminal (heme d1) domain of cytochrome cd1-nitrite reductase"/>
    <property type="match status" value="1"/>
</dbReference>
<dbReference type="Proteomes" id="UP000217348">
    <property type="component" value="Chromosome"/>
</dbReference>
<dbReference type="InterPro" id="IPR011048">
    <property type="entry name" value="Haem_d1_sf"/>
</dbReference>
<dbReference type="Gene3D" id="2.130.10.10">
    <property type="entry name" value="YVTN repeat-like/Quinoprotein amine dehydrogenase"/>
    <property type="match status" value="1"/>
</dbReference>
<dbReference type="GO" id="GO:0017057">
    <property type="term" value="F:6-phosphogluconolactonase activity"/>
    <property type="evidence" value="ECO:0007669"/>
    <property type="project" value="TreeGrafter"/>
</dbReference>
<dbReference type="GO" id="GO:0006006">
    <property type="term" value="P:glucose metabolic process"/>
    <property type="evidence" value="ECO:0007669"/>
    <property type="project" value="UniProtKB-KW"/>
</dbReference>
<keyword evidence="3" id="KW-0732">Signal</keyword>
<dbReference type="AlphaFoldDB" id="A0A250G0W1"/>
<organism evidence="4 5">
    <name type="scientific">Capnocytophaga stomatis</name>
    <dbReference type="NCBI Taxonomy" id="1848904"/>
    <lineage>
        <taxon>Bacteria</taxon>
        <taxon>Pseudomonadati</taxon>
        <taxon>Bacteroidota</taxon>
        <taxon>Flavobacteriia</taxon>
        <taxon>Flavobacteriales</taxon>
        <taxon>Flavobacteriaceae</taxon>
        <taxon>Capnocytophaga</taxon>
    </lineage>
</organism>
<evidence type="ECO:0000256" key="3">
    <source>
        <dbReference type="SAM" id="SignalP"/>
    </source>
</evidence>
<protein>
    <submittedName>
        <fullName evidence="4">6-phosphogluconolactonase</fullName>
    </submittedName>
</protein>
<dbReference type="KEGG" id="csto:CGC58_09670"/>
<dbReference type="InterPro" id="IPR050282">
    <property type="entry name" value="Cycloisomerase_2"/>
</dbReference>
<dbReference type="PANTHER" id="PTHR30344">
    <property type="entry name" value="6-PHOSPHOGLUCONOLACTONASE-RELATED"/>
    <property type="match status" value="1"/>
</dbReference>
<accession>A0A250G0W1</accession>
<evidence type="ECO:0000313" key="5">
    <source>
        <dbReference type="Proteomes" id="UP000217348"/>
    </source>
</evidence>
<proteinExistence type="inferred from homology"/>
<gene>
    <name evidence="4" type="ORF">CGC58_09670</name>
</gene>
<feature type="signal peptide" evidence="3">
    <location>
        <begin position="1"/>
        <end position="18"/>
    </location>
</feature>